<accession>A0A9P3GE30</accession>
<evidence type="ECO:0000313" key="7">
    <source>
        <dbReference type="EMBL" id="GJE93062.1"/>
    </source>
</evidence>
<keyword evidence="3" id="KW-0274">FAD</keyword>
<dbReference type="SUPFAM" id="SSF56176">
    <property type="entry name" value="FAD-binding/transporter-associated domain-like"/>
    <property type="match status" value="1"/>
</dbReference>
<evidence type="ECO:0000256" key="1">
    <source>
        <dbReference type="ARBA" id="ARBA00005466"/>
    </source>
</evidence>
<dbReference type="OrthoDB" id="2151789at2759"/>
<comment type="caution">
    <text evidence="7">The sequence shown here is derived from an EMBL/GenBank/DDBJ whole genome shotgun (WGS) entry which is preliminary data.</text>
</comment>
<dbReference type="GO" id="GO:0071949">
    <property type="term" value="F:FAD binding"/>
    <property type="evidence" value="ECO:0007669"/>
    <property type="project" value="InterPro"/>
</dbReference>
<gene>
    <name evidence="7" type="ORF">PsYK624_092210</name>
</gene>
<evidence type="ECO:0000256" key="4">
    <source>
        <dbReference type="ARBA" id="ARBA00023002"/>
    </source>
</evidence>
<sequence>MRCTTLAIALLAGFTVAGAAPNATATCLQIVTVISNTSAVFWPGTPSYNNDTHHWANSSSAESACSVEPGSAQDVGKILQILGSTMTPFAVKGGGHATNPGFSSTSGVQIAMTRFNNVTYNRTANTVDYGTGLFWEDVYKALEKDKVNVVGGRVTGVGVGGLSLGGGYSWLTNQHGLTVDNIVGFEIVLPDGKVTEVTEKDNADLFFSVMGGYNNFGIVTRITANAYPQGQVWGGVSVIEDKGRNWDDLSDATIKFQNKVTDRKAQVLPAYNVWNGKGLATVIVFYDGPIPPKGMFDDFLSIPDVGFLRNISSRSFSEFVEAIPVDEAGTPSRAVFNTVSLTDFSPTLMKAIVNETRFWAGNLTPASATFISYDIELFLPDLFTHGPANRTAYPPTRKPGLLPLNMYYSWTAEVNDTRMVDAIKESAAHIKALAVAEGQDVAHAPVYGNYAVSGTPVEDIFGAHLQRMRDTKKRIDPNNVMGLTGGWKVTV</sequence>
<feature type="domain" description="FAD-binding PCMH-type" evidence="6">
    <location>
        <begin position="59"/>
        <end position="229"/>
    </location>
</feature>
<feature type="signal peptide" evidence="5">
    <location>
        <begin position="1"/>
        <end position="19"/>
    </location>
</feature>
<keyword evidence="5" id="KW-0732">Signal</keyword>
<evidence type="ECO:0000259" key="6">
    <source>
        <dbReference type="PROSITE" id="PS51387"/>
    </source>
</evidence>
<dbReference type="AlphaFoldDB" id="A0A9P3GE30"/>
<reference evidence="7 8" key="1">
    <citation type="submission" date="2021-08" db="EMBL/GenBank/DDBJ databases">
        <title>Draft Genome Sequence of Phanerochaete sordida strain YK-624.</title>
        <authorList>
            <person name="Mori T."/>
            <person name="Dohra H."/>
            <person name="Suzuki T."/>
            <person name="Kawagishi H."/>
            <person name="Hirai H."/>
        </authorList>
    </citation>
    <scope>NUCLEOTIDE SEQUENCE [LARGE SCALE GENOMIC DNA]</scope>
    <source>
        <strain evidence="7 8">YK-624</strain>
    </source>
</reference>
<dbReference type="PROSITE" id="PS51387">
    <property type="entry name" value="FAD_PCMH"/>
    <property type="match status" value="1"/>
</dbReference>
<dbReference type="InterPro" id="IPR016169">
    <property type="entry name" value="FAD-bd_PCMH_sub2"/>
</dbReference>
<proteinExistence type="inferred from homology"/>
<comment type="similarity">
    <text evidence="1">Belongs to the oxygen-dependent FAD-linked oxidoreductase family.</text>
</comment>
<evidence type="ECO:0000256" key="3">
    <source>
        <dbReference type="ARBA" id="ARBA00022827"/>
    </source>
</evidence>
<protein>
    <submittedName>
        <fullName evidence="7">FAD dependent oxidoreductase</fullName>
    </submittedName>
</protein>
<dbReference type="InterPro" id="IPR036318">
    <property type="entry name" value="FAD-bd_PCMH-like_sf"/>
</dbReference>
<name>A0A9P3GE30_9APHY</name>
<dbReference type="InterPro" id="IPR016166">
    <property type="entry name" value="FAD-bd_PCMH"/>
</dbReference>
<organism evidence="7 8">
    <name type="scientific">Phanerochaete sordida</name>
    <dbReference type="NCBI Taxonomy" id="48140"/>
    <lineage>
        <taxon>Eukaryota</taxon>
        <taxon>Fungi</taxon>
        <taxon>Dikarya</taxon>
        <taxon>Basidiomycota</taxon>
        <taxon>Agaricomycotina</taxon>
        <taxon>Agaricomycetes</taxon>
        <taxon>Polyporales</taxon>
        <taxon>Phanerochaetaceae</taxon>
        <taxon>Phanerochaete</taxon>
    </lineage>
</organism>
<dbReference type="PANTHER" id="PTHR42973:SF13">
    <property type="entry name" value="FAD-BINDING PCMH-TYPE DOMAIN-CONTAINING PROTEIN"/>
    <property type="match status" value="1"/>
</dbReference>
<dbReference type="Gene3D" id="3.30.465.10">
    <property type="match status" value="1"/>
</dbReference>
<evidence type="ECO:0000256" key="2">
    <source>
        <dbReference type="ARBA" id="ARBA00022630"/>
    </source>
</evidence>
<dbReference type="Proteomes" id="UP000703269">
    <property type="component" value="Unassembled WGS sequence"/>
</dbReference>
<evidence type="ECO:0000313" key="8">
    <source>
        <dbReference type="Proteomes" id="UP000703269"/>
    </source>
</evidence>
<dbReference type="PANTHER" id="PTHR42973">
    <property type="entry name" value="BINDING OXIDOREDUCTASE, PUTATIVE (AFU_ORTHOLOGUE AFUA_1G17690)-RELATED"/>
    <property type="match status" value="1"/>
</dbReference>
<keyword evidence="2" id="KW-0285">Flavoprotein</keyword>
<dbReference type="InterPro" id="IPR006094">
    <property type="entry name" value="Oxid_FAD_bind_N"/>
</dbReference>
<dbReference type="InterPro" id="IPR050416">
    <property type="entry name" value="FAD-linked_Oxidoreductase"/>
</dbReference>
<dbReference type="EMBL" id="BPQB01000030">
    <property type="protein sequence ID" value="GJE93062.1"/>
    <property type="molecule type" value="Genomic_DNA"/>
</dbReference>
<evidence type="ECO:0000256" key="5">
    <source>
        <dbReference type="SAM" id="SignalP"/>
    </source>
</evidence>
<dbReference type="GO" id="GO:0016491">
    <property type="term" value="F:oxidoreductase activity"/>
    <property type="evidence" value="ECO:0007669"/>
    <property type="project" value="UniProtKB-KW"/>
</dbReference>
<feature type="chain" id="PRO_5040452312" evidence="5">
    <location>
        <begin position="20"/>
        <end position="491"/>
    </location>
</feature>
<dbReference type="Pfam" id="PF01565">
    <property type="entry name" value="FAD_binding_4"/>
    <property type="match status" value="1"/>
</dbReference>
<keyword evidence="4" id="KW-0560">Oxidoreductase</keyword>
<keyword evidence="8" id="KW-1185">Reference proteome</keyword>